<evidence type="ECO:0000256" key="5">
    <source>
        <dbReference type="SAM" id="Phobius"/>
    </source>
</evidence>
<keyword evidence="4 5" id="KW-0472">Membrane</keyword>
<dbReference type="Gene3D" id="3.30.750.24">
    <property type="entry name" value="STAS domain"/>
    <property type="match status" value="1"/>
</dbReference>
<dbReference type="Pfam" id="PF01740">
    <property type="entry name" value="STAS"/>
    <property type="match status" value="1"/>
</dbReference>
<feature type="domain" description="STAS" evidence="6">
    <location>
        <begin position="440"/>
        <end position="543"/>
    </location>
</feature>
<comment type="caution">
    <text evidence="7">The sequence shown here is derived from an EMBL/GenBank/DDBJ whole genome shotgun (WGS) entry which is preliminary data.</text>
</comment>
<dbReference type="PANTHER" id="PTHR11814">
    <property type="entry name" value="SULFATE TRANSPORTER"/>
    <property type="match status" value="1"/>
</dbReference>
<dbReference type="InterPro" id="IPR001902">
    <property type="entry name" value="SLC26A/SulP_fam"/>
</dbReference>
<dbReference type="Pfam" id="PF00916">
    <property type="entry name" value="Sulfate_transp"/>
    <property type="match status" value="1"/>
</dbReference>
<comment type="subcellular location">
    <subcellularLocation>
        <location evidence="1">Membrane</location>
        <topology evidence="1">Multi-pass membrane protein</topology>
    </subcellularLocation>
</comment>
<keyword evidence="2 5" id="KW-0812">Transmembrane</keyword>
<evidence type="ECO:0000256" key="1">
    <source>
        <dbReference type="ARBA" id="ARBA00004141"/>
    </source>
</evidence>
<sequence length="563" mass="60420">MIAIFEAYRAGLLQRQYWLRNIISGVIVGVVALPLAMAFAIASGAKPEQGLYTAIVAGALVSLLGGSRLQIAGPTGAFIVILSGITAKYGIDGLQIATLMAGVILLFLGFARLGTVIKFIPDPVIVGFTSGIAVIIWVGQWKDFFGLPAVTGNHFHEKFWHLLQVFPQLSLTTTILATVSLLLVRYSFKLPGLKRVPGPLVALVVATSLQAIFQFESVATIGSTFGGIPQGLPSFHWPEITMARLSELMGPAFAIAMLGAIESLLSAVVADGMAGTRHNSNQELIGQGIANIAAPLFGGFAATGAIARTATNIRNGGSSPLAGIIHTITLVVIIMFLAPLAVHVPLAVLAAILFVVAWNMSEAKHFIKMLKRAPRADVVILLITFVLTIGVDLVVAVYVGVILATFQFLRRMAISVEVQAMSHQELQKQLKNQGLNNLPEEVLVYSVEGPFFFGAAEKFEHALESTHTEPKTLIIRLGWVPFMDITGLQTLEEVIINLKQRQVRVLLTGANSKVYTKLEKAGIIALVGQENVTSEFSQALKICSQQFAPNVDLLLQPHLQGVD</sequence>
<reference evidence="7 8" key="1">
    <citation type="submission" date="2015-11" db="EMBL/GenBank/DDBJ databases">
        <title>Genomic analysis of 38 Legionella species identifies large and diverse effector repertoires.</title>
        <authorList>
            <person name="Burstein D."/>
            <person name="Amaro F."/>
            <person name="Zusman T."/>
            <person name="Lifshitz Z."/>
            <person name="Cohen O."/>
            <person name="Gilbert J.A."/>
            <person name="Pupko T."/>
            <person name="Shuman H.A."/>
            <person name="Segal G."/>
        </authorList>
    </citation>
    <scope>NUCLEOTIDE SEQUENCE [LARGE SCALE GENOMIC DNA]</scope>
    <source>
        <strain evidence="7 8">ATCC 43878</strain>
    </source>
</reference>
<dbReference type="InterPro" id="IPR036513">
    <property type="entry name" value="STAS_dom_sf"/>
</dbReference>
<feature type="transmembrane region" description="Helical" evidence="5">
    <location>
        <begin position="93"/>
        <end position="111"/>
    </location>
</feature>
<dbReference type="STRING" id="29422.Lbru_0073"/>
<keyword evidence="3 5" id="KW-1133">Transmembrane helix</keyword>
<feature type="transmembrane region" description="Helical" evidence="5">
    <location>
        <begin position="378"/>
        <end position="406"/>
    </location>
</feature>
<dbReference type="InterPro" id="IPR011547">
    <property type="entry name" value="SLC26A/SulP_dom"/>
</dbReference>
<accession>A0A0W0SUU1</accession>
<dbReference type="AlphaFoldDB" id="A0A0W0SUU1"/>
<feature type="transmembrane region" description="Helical" evidence="5">
    <location>
        <begin position="159"/>
        <end position="184"/>
    </location>
</feature>
<evidence type="ECO:0000313" key="7">
    <source>
        <dbReference type="EMBL" id="KTC87122.1"/>
    </source>
</evidence>
<dbReference type="RefSeq" id="WP_058440195.1">
    <property type="nucleotide sequence ID" value="NZ_CAAAHU010000030.1"/>
</dbReference>
<feature type="transmembrane region" description="Helical" evidence="5">
    <location>
        <begin position="21"/>
        <end position="43"/>
    </location>
</feature>
<evidence type="ECO:0000256" key="4">
    <source>
        <dbReference type="ARBA" id="ARBA00023136"/>
    </source>
</evidence>
<evidence type="ECO:0000313" key="8">
    <source>
        <dbReference type="Proteomes" id="UP000054742"/>
    </source>
</evidence>
<dbReference type="PATRIC" id="fig|29422.6.peg.74"/>
<dbReference type="PROSITE" id="PS50801">
    <property type="entry name" value="STAS"/>
    <property type="match status" value="1"/>
</dbReference>
<organism evidence="7 8">
    <name type="scientific">Legionella brunensis</name>
    <dbReference type="NCBI Taxonomy" id="29422"/>
    <lineage>
        <taxon>Bacteria</taxon>
        <taxon>Pseudomonadati</taxon>
        <taxon>Pseudomonadota</taxon>
        <taxon>Gammaproteobacteria</taxon>
        <taxon>Legionellales</taxon>
        <taxon>Legionellaceae</taxon>
        <taxon>Legionella</taxon>
    </lineage>
</organism>
<dbReference type="Proteomes" id="UP000054742">
    <property type="component" value="Unassembled WGS sequence"/>
</dbReference>
<dbReference type="CDD" id="cd07042">
    <property type="entry name" value="STAS_SulP_like_sulfate_transporter"/>
    <property type="match status" value="1"/>
</dbReference>
<dbReference type="SUPFAM" id="SSF52091">
    <property type="entry name" value="SpoIIaa-like"/>
    <property type="match status" value="1"/>
</dbReference>
<gene>
    <name evidence="7" type="ORF">Lbru_0073</name>
</gene>
<feature type="transmembrane region" description="Helical" evidence="5">
    <location>
        <begin position="284"/>
        <end position="307"/>
    </location>
</feature>
<dbReference type="OrthoDB" id="9769739at2"/>
<evidence type="ECO:0000256" key="3">
    <source>
        <dbReference type="ARBA" id="ARBA00022989"/>
    </source>
</evidence>
<dbReference type="EMBL" id="LNXV01000002">
    <property type="protein sequence ID" value="KTC87122.1"/>
    <property type="molecule type" value="Genomic_DNA"/>
</dbReference>
<proteinExistence type="predicted"/>
<dbReference type="GO" id="GO:0055085">
    <property type="term" value="P:transmembrane transport"/>
    <property type="evidence" value="ECO:0007669"/>
    <property type="project" value="InterPro"/>
</dbReference>
<feature type="transmembrane region" description="Helical" evidence="5">
    <location>
        <begin position="327"/>
        <end position="357"/>
    </location>
</feature>
<name>A0A0W0SUU1_9GAMM</name>
<dbReference type="GO" id="GO:0016020">
    <property type="term" value="C:membrane"/>
    <property type="evidence" value="ECO:0007669"/>
    <property type="project" value="UniProtKB-SubCell"/>
</dbReference>
<evidence type="ECO:0000256" key="2">
    <source>
        <dbReference type="ARBA" id="ARBA00022692"/>
    </source>
</evidence>
<feature type="transmembrane region" description="Helical" evidence="5">
    <location>
        <begin position="123"/>
        <end position="139"/>
    </location>
</feature>
<evidence type="ECO:0000259" key="6">
    <source>
        <dbReference type="PROSITE" id="PS50801"/>
    </source>
</evidence>
<protein>
    <submittedName>
        <fullName evidence="7">Sulfate transporter</fullName>
    </submittedName>
</protein>
<dbReference type="InterPro" id="IPR002645">
    <property type="entry name" value="STAS_dom"/>
</dbReference>
<keyword evidence="8" id="KW-1185">Reference proteome</keyword>
<feature type="transmembrane region" description="Helical" evidence="5">
    <location>
        <begin position="252"/>
        <end position="272"/>
    </location>
</feature>